<accession>A0A6P8D6R2</accession>
<dbReference type="GeneID" id="116201890"/>
<dbReference type="OrthoDB" id="435275at2759"/>
<feature type="domain" description="Enhancer of polycomb-like N-terminal" evidence="8">
    <location>
        <begin position="39"/>
        <end position="146"/>
    </location>
</feature>
<keyword evidence="3 6" id="KW-0805">Transcription regulation</keyword>
<dbReference type="Proteomes" id="UP000515151">
    <property type="component" value="Chromosome 3"/>
</dbReference>
<dbReference type="GO" id="GO:0005634">
    <property type="term" value="C:nucleus"/>
    <property type="evidence" value="ECO:0007669"/>
    <property type="project" value="UniProtKB-SubCell"/>
</dbReference>
<dbReference type="AlphaFoldDB" id="A0A6P8D6R2"/>
<evidence type="ECO:0000256" key="7">
    <source>
        <dbReference type="SAM" id="Coils"/>
    </source>
</evidence>
<name>A0A6P8D6R2_PUNGR</name>
<keyword evidence="7" id="KW-0175">Coiled coil</keyword>
<evidence type="ECO:0000259" key="8">
    <source>
        <dbReference type="Pfam" id="PF10513"/>
    </source>
</evidence>
<evidence type="ECO:0000256" key="5">
    <source>
        <dbReference type="ARBA" id="ARBA00023242"/>
    </source>
</evidence>
<dbReference type="GO" id="GO:0035267">
    <property type="term" value="C:NuA4 histone acetyltransferase complex"/>
    <property type="evidence" value="ECO:0007669"/>
    <property type="project" value="InterPro"/>
</dbReference>
<protein>
    <recommendedName>
        <fullName evidence="6">Enhancer of polycomb-like protein</fullName>
    </recommendedName>
</protein>
<comment type="similarity">
    <text evidence="2 6">Belongs to the enhancer of polycomb family.</text>
</comment>
<dbReference type="InterPro" id="IPR024943">
    <property type="entry name" value="Enhancer_polycomb"/>
</dbReference>
<evidence type="ECO:0000313" key="10">
    <source>
        <dbReference type="RefSeq" id="XP_031389201.1"/>
    </source>
</evidence>
<sequence length="468" mass="53725">MSRLSFRPRPLDIHKKLPIVKSVKDFEDDDTPTTSATRSSQLLRLSAADSDFNVGNNIEVAPTPAKKLASEIPTPQFVVVDTYERDYSRTFAQPTSYLRGRGARAELGEFVEYDLDNEDEDWLQQFNREKKTLSPDRFENLLFKFEVLDHKARERAGVITPTFGAQVPVLLQLDAAAEALQAQGIKHVVFQSAYSYWKEKRERWQKPILRRLQPPPPVNDTNPYNVFRPREKAHRLHTRRMQRRENNVQSFEKLRQVRRNLEQAKVILEALIKREERKRDAMETEVSLQRLQMKYKHETELVEDSFDVPGGFPAFSNKFGSSEEEFMDSDDVANFRPRPTSTPRASAAAQNFRDSGHPVVVPAGVPKQEFRRRFIPNTNRWLHKMDPLEPLLLFTKPLIPEKLAAAHIVPPSRVPGAKSSGGAAVEFHGRIGRGGRIIFDRWNPLSHSPINFGNSYHLPPKPQASMYN</sequence>
<dbReference type="InterPro" id="IPR019542">
    <property type="entry name" value="Enhancer_polycomb-like_N"/>
</dbReference>
<keyword evidence="9" id="KW-1185">Reference proteome</keyword>
<evidence type="ECO:0000256" key="4">
    <source>
        <dbReference type="ARBA" id="ARBA00023163"/>
    </source>
</evidence>
<evidence type="ECO:0000256" key="3">
    <source>
        <dbReference type="ARBA" id="ARBA00023015"/>
    </source>
</evidence>
<keyword evidence="5 6" id="KW-0539">Nucleus</keyword>
<proteinExistence type="inferred from homology"/>
<evidence type="ECO:0000256" key="2">
    <source>
        <dbReference type="ARBA" id="ARBA00008035"/>
    </source>
</evidence>
<evidence type="ECO:0000256" key="6">
    <source>
        <dbReference type="RuleBase" id="RU361124"/>
    </source>
</evidence>
<organism evidence="9 10">
    <name type="scientific">Punica granatum</name>
    <name type="common">Pomegranate</name>
    <dbReference type="NCBI Taxonomy" id="22663"/>
    <lineage>
        <taxon>Eukaryota</taxon>
        <taxon>Viridiplantae</taxon>
        <taxon>Streptophyta</taxon>
        <taxon>Embryophyta</taxon>
        <taxon>Tracheophyta</taxon>
        <taxon>Spermatophyta</taxon>
        <taxon>Magnoliopsida</taxon>
        <taxon>eudicotyledons</taxon>
        <taxon>Gunneridae</taxon>
        <taxon>Pentapetalae</taxon>
        <taxon>rosids</taxon>
        <taxon>malvids</taxon>
        <taxon>Myrtales</taxon>
        <taxon>Lythraceae</taxon>
        <taxon>Punica</taxon>
    </lineage>
</organism>
<evidence type="ECO:0000313" key="9">
    <source>
        <dbReference type="Proteomes" id="UP000515151"/>
    </source>
</evidence>
<dbReference type="GO" id="GO:0006357">
    <property type="term" value="P:regulation of transcription by RNA polymerase II"/>
    <property type="evidence" value="ECO:0007669"/>
    <property type="project" value="InterPro"/>
</dbReference>
<dbReference type="PANTHER" id="PTHR14898">
    <property type="entry name" value="ENHANCER OF POLYCOMB"/>
    <property type="match status" value="1"/>
</dbReference>
<comment type="subcellular location">
    <subcellularLocation>
        <location evidence="1 6">Nucleus</location>
    </subcellularLocation>
</comment>
<reference evidence="9" key="1">
    <citation type="journal article" date="2020" name="Plant Biotechnol. J.">
        <title>The pomegranate (Punica granatum L.) draft genome dissects genetic divergence between soft- and hard-seeded cultivars.</title>
        <authorList>
            <person name="Luo X."/>
            <person name="Li H."/>
            <person name="Wu Z."/>
            <person name="Yao W."/>
            <person name="Zhao P."/>
            <person name="Cao D."/>
            <person name="Yu H."/>
            <person name="Li K."/>
            <person name="Poudel K."/>
            <person name="Zhao D."/>
            <person name="Zhang F."/>
            <person name="Xia X."/>
            <person name="Chen L."/>
            <person name="Wang Q."/>
            <person name="Jing D."/>
            <person name="Cao S."/>
        </authorList>
    </citation>
    <scope>NUCLEOTIDE SEQUENCE [LARGE SCALE GENOMIC DNA]</scope>
    <source>
        <strain evidence="9">cv. Tunisia</strain>
    </source>
</reference>
<dbReference type="Pfam" id="PF10513">
    <property type="entry name" value="EPL1"/>
    <property type="match status" value="1"/>
</dbReference>
<feature type="coiled-coil region" evidence="7">
    <location>
        <begin position="251"/>
        <end position="292"/>
    </location>
</feature>
<reference evidence="10" key="2">
    <citation type="submission" date="2025-08" db="UniProtKB">
        <authorList>
            <consortium name="RefSeq"/>
        </authorList>
    </citation>
    <scope>IDENTIFICATION</scope>
    <source>
        <tissue evidence="10">Leaf</tissue>
    </source>
</reference>
<keyword evidence="4 6" id="KW-0804">Transcription</keyword>
<evidence type="ECO:0000256" key="1">
    <source>
        <dbReference type="ARBA" id="ARBA00004123"/>
    </source>
</evidence>
<gene>
    <name evidence="10" type="primary">LOC116201890</name>
</gene>
<dbReference type="RefSeq" id="XP_031389201.1">
    <property type="nucleotide sequence ID" value="XM_031533341.1"/>
</dbReference>